<feature type="chain" id="PRO_5017930468" evidence="2">
    <location>
        <begin position="22"/>
        <end position="208"/>
    </location>
</feature>
<feature type="region of interest" description="Disordered" evidence="1">
    <location>
        <begin position="27"/>
        <end position="175"/>
    </location>
</feature>
<organism evidence="3 4">
    <name type="scientific">Strongylus vulgaris</name>
    <name type="common">Blood worm</name>
    <dbReference type="NCBI Taxonomy" id="40348"/>
    <lineage>
        <taxon>Eukaryota</taxon>
        <taxon>Metazoa</taxon>
        <taxon>Ecdysozoa</taxon>
        <taxon>Nematoda</taxon>
        <taxon>Chromadorea</taxon>
        <taxon>Rhabditida</taxon>
        <taxon>Rhabditina</taxon>
        <taxon>Rhabditomorpha</taxon>
        <taxon>Strongyloidea</taxon>
        <taxon>Strongylidae</taxon>
        <taxon>Strongylus</taxon>
    </lineage>
</organism>
<dbReference type="AlphaFoldDB" id="A0A3P7KIB8"/>
<reference evidence="3 4" key="1">
    <citation type="submission" date="2018-11" db="EMBL/GenBank/DDBJ databases">
        <authorList>
            <consortium name="Pathogen Informatics"/>
        </authorList>
    </citation>
    <scope>NUCLEOTIDE SEQUENCE [LARGE SCALE GENOMIC DNA]</scope>
</reference>
<feature type="signal peptide" evidence="2">
    <location>
        <begin position="1"/>
        <end position="21"/>
    </location>
</feature>
<keyword evidence="2" id="KW-0732">Signal</keyword>
<evidence type="ECO:0000256" key="1">
    <source>
        <dbReference type="SAM" id="MobiDB-lite"/>
    </source>
</evidence>
<dbReference type="OrthoDB" id="10550014at2759"/>
<feature type="compositionally biased region" description="Basic and acidic residues" evidence="1">
    <location>
        <begin position="81"/>
        <end position="156"/>
    </location>
</feature>
<keyword evidence="4" id="KW-1185">Reference proteome</keyword>
<name>A0A3P7KIB8_STRVU</name>
<gene>
    <name evidence="3" type="ORF">SVUK_LOCUS5733</name>
</gene>
<evidence type="ECO:0000313" key="3">
    <source>
        <dbReference type="EMBL" id="VDM70735.1"/>
    </source>
</evidence>
<feature type="compositionally biased region" description="Polar residues" evidence="1">
    <location>
        <begin position="54"/>
        <end position="65"/>
    </location>
</feature>
<dbReference type="Proteomes" id="UP000270094">
    <property type="component" value="Unassembled WGS sequence"/>
</dbReference>
<accession>A0A3P7KIB8</accession>
<sequence>MVELLTLLLSVFGWTFYMSLCAKQKELKSEGRGMPISTRIAGDSWTKKSEPVSPATSLSNTTENTRPLKKPLSWERRKRFSRDENEKKSEGTTEKKASDEKTEGKSSKKEQKEKEGKPNKEENKAIKVEEKSKKAPEAEKPIKTDRTIGEKTEQMDLKPTASATKLKDGASSREAKLPGETLALLAAAEQMALENKGDYDNFGPPEAK</sequence>
<evidence type="ECO:0000256" key="2">
    <source>
        <dbReference type="SAM" id="SignalP"/>
    </source>
</evidence>
<dbReference type="EMBL" id="UYYB01017326">
    <property type="protein sequence ID" value="VDM70735.1"/>
    <property type="molecule type" value="Genomic_DNA"/>
</dbReference>
<feature type="compositionally biased region" description="Basic and acidic residues" evidence="1">
    <location>
        <begin position="165"/>
        <end position="175"/>
    </location>
</feature>
<protein>
    <submittedName>
        <fullName evidence="3">Uncharacterized protein</fullName>
    </submittedName>
</protein>
<proteinExistence type="predicted"/>
<evidence type="ECO:0000313" key="4">
    <source>
        <dbReference type="Proteomes" id="UP000270094"/>
    </source>
</evidence>